<evidence type="ECO:0000256" key="1">
    <source>
        <dbReference type="SAM" id="MobiDB-lite"/>
    </source>
</evidence>
<proteinExistence type="predicted"/>
<dbReference type="GeneID" id="39598009"/>
<feature type="compositionally biased region" description="Basic and acidic residues" evidence="1">
    <location>
        <begin position="187"/>
        <end position="196"/>
    </location>
</feature>
<keyword evidence="3" id="KW-1185">Reference proteome</keyword>
<evidence type="ECO:0000313" key="2">
    <source>
        <dbReference type="EMBL" id="RWR00253.1"/>
    </source>
</evidence>
<dbReference type="EMBL" id="RCNU01000001">
    <property type="protein sequence ID" value="RWR00253.1"/>
    <property type="molecule type" value="Genomic_DNA"/>
</dbReference>
<gene>
    <name evidence="2" type="ORF">C8Q69DRAFT_441294</name>
</gene>
<dbReference type="AlphaFoldDB" id="A0A443I865"/>
<comment type="caution">
    <text evidence="2">The sequence shown here is derived from an EMBL/GenBank/DDBJ whole genome shotgun (WGS) entry which is preliminary data.</text>
</comment>
<reference evidence="2 3" key="1">
    <citation type="journal article" date="2018" name="Front. Microbiol.">
        <title>Genomic and genetic insights into a cosmopolitan fungus, Paecilomyces variotii (Eurotiales).</title>
        <authorList>
            <person name="Urquhart A.S."/>
            <person name="Mondo S.J."/>
            <person name="Makela M.R."/>
            <person name="Hane J.K."/>
            <person name="Wiebenga A."/>
            <person name="He G."/>
            <person name="Mihaltcheva S."/>
            <person name="Pangilinan J."/>
            <person name="Lipzen A."/>
            <person name="Barry K."/>
            <person name="de Vries R.P."/>
            <person name="Grigoriev I.V."/>
            <person name="Idnurm A."/>
        </authorList>
    </citation>
    <scope>NUCLEOTIDE SEQUENCE [LARGE SCALE GENOMIC DNA]</scope>
    <source>
        <strain evidence="2 3">CBS 101075</strain>
    </source>
</reference>
<dbReference type="RefSeq" id="XP_028489897.1">
    <property type="nucleotide sequence ID" value="XM_028628732.1"/>
</dbReference>
<feature type="region of interest" description="Disordered" evidence="1">
    <location>
        <begin position="187"/>
        <end position="208"/>
    </location>
</feature>
<protein>
    <submittedName>
        <fullName evidence="2">Uncharacterized protein</fullName>
    </submittedName>
</protein>
<accession>A0A443I865</accession>
<dbReference type="VEuPathDB" id="FungiDB:C8Q69DRAFT_441294"/>
<sequence length="208" mass="23189">MYTSRGLLAIKWRTTTSKEVVLARRMTSLFGTHNWIQVANQPTIRARSSVDRRDEDRFDLRGLVHACLWPACSTRPMPLCWPPLDNNKAPGQCVFSRAIAAVSYTVKDEDCPSINRDREVLFGARVLSPLARSKSIATRSLTERGCDRGVVEESPALLQTGAQAERWSVMVLSLSAKDRALINHDFQASEKNEKGPKGNGKTVDLHIV</sequence>
<evidence type="ECO:0000313" key="3">
    <source>
        <dbReference type="Proteomes" id="UP000283841"/>
    </source>
</evidence>
<dbReference type="Proteomes" id="UP000283841">
    <property type="component" value="Unassembled WGS sequence"/>
</dbReference>
<organism evidence="2 3">
    <name type="scientific">Byssochlamys spectabilis</name>
    <name type="common">Paecilomyces variotii</name>
    <dbReference type="NCBI Taxonomy" id="264951"/>
    <lineage>
        <taxon>Eukaryota</taxon>
        <taxon>Fungi</taxon>
        <taxon>Dikarya</taxon>
        <taxon>Ascomycota</taxon>
        <taxon>Pezizomycotina</taxon>
        <taxon>Eurotiomycetes</taxon>
        <taxon>Eurotiomycetidae</taxon>
        <taxon>Eurotiales</taxon>
        <taxon>Thermoascaceae</taxon>
        <taxon>Paecilomyces</taxon>
    </lineage>
</organism>
<name>A0A443I865_BYSSP</name>